<dbReference type="AlphaFoldDB" id="A0AAV0GCY8"/>
<evidence type="ECO:0000313" key="1">
    <source>
        <dbReference type="EMBL" id="CAH9110354.1"/>
    </source>
</evidence>
<reference evidence="2" key="1">
    <citation type="submission" date="2022-07" db="EMBL/GenBank/DDBJ databases">
        <authorList>
            <person name="Macas J."/>
            <person name="Novak P."/>
            <person name="Neumann P."/>
        </authorList>
    </citation>
    <scope>NUCLEOTIDE SEQUENCE</scope>
</reference>
<accession>A0AAV0GCY8</accession>
<proteinExistence type="predicted"/>
<evidence type="ECO:0000313" key="3">
    <source>
        <dbReference type="Proteomes" id="UP001152523"/>
    </source>
</evidence>
<dbReference type="EMBL" id="CAMAPF010001077">
    <property type="protein sequence ID" value="CAH9145448.1"/>
    <property type="molecule type" value="Genomic_DNA"/>
</dbReference>
<dbReference type="EMBL" id="CAMAPF010000169">
    <property type="protein sequence ID" value="CAH9110354.1"/>
    <property type="molecule type" value="Genomic_DNA"/>
</dbReference>
<comment type="caution">
    <text evidence="2">The sequence shown here is derived from an EMBL/GenBank/DDBJ whole genome shotgun (WGS) entry which is preliminary data.</text>
</comment>
<keyword evidence="3" id="KW-1185">Reference proteome</keyword>
<protein>
    <recommendedName>
        <fullName evidence="4">Ribosomal protein L32</fullName>
    </recommendedName>
</protein>
<sequence>MFSQRNQYGELVSQDTCGVHKSNSNALGQVKWQKNDLGLFRKVGPLFTKKMVHWKRPPMRNNELKYKTRSKHWKLKRKANVWSSINIGPPLFVRGLHRGSIYGPRARLCSILLISI</sequence>
<name>A0AAV0GCY8_9ASTE</name>
<evidence type="ECO:0008006" key="4">
    <source>
        <dbReference type="Google" id="ProtNLM"/>
    </source>
</evidence>
<evidence type="ECO:0000313" key="2">
    <source>
        <dbReference type="EMBL" id="CAH9145448.1"/>
    </source>
</evidence>
<gene>
    <name evidence="1" type="ORF">CEPIT_LOCUS19103</name>
    <name evidence="2" type="ORF">CEPIT_LOCUS42224</name>
</gene>
<dbReference type="Proteomes" id="UP001152523">
    <property type="component" value="Unassembled WGS sequence"/>
</dbReference>
<organism evidence="2 3">
    <name type="scientific">Cuscuta epithymum</name>
    <dbReference type="NCBI Taxonomy" id="186058"/>
    <lineage>
        <taxon>Eukaryota</taxon>
        <taxon>Viridiplantae</taxon>
        <taxon>Streptophyta</taxon>
        <taxon>Embryophyta</taxon>
        <taxon>Tracheophyta</taxon>
        <taxon>Spermatophyta</taxon>
        <taxon>Magnoliopsida</taxon>
        <taxon>eudicotyledons</taxon>
        <taxon>Gunneridae</taxon>
        <taxon>Pentapetalae</taxon>
        <taxon>asterids</taxon>
        <taxon>lamiids</taxon>
        <taxon>Solanales</taxon>
        <taxon>Convolvulaceae</taxon>
        <taxon>Cuscuteae</taxon>
        <taxon>Cuscuta</taxon>
        <taxon>Cuscuta subgen. Cuscuta</taxon>
    </lineage>
</organism>